<evidence type="ECO:0000313" key="2">
    <source>
        <dbReference type="EMBL" id="MFC3051602.1"/>
    </source>
</evidence>
<gene>
    <name evidence="2" type="ORF">ACFOKA_06790</name>
</gene>
<feature type="transmembrane region" description="Helical" evidence="1">
    <location>
        <begin position="6"/>
        <end position="24"/>
    </location>
</feature>
<comment type="caution">
    <text evidence="2">The sequence shown here is derived from an EMBL/GenBank/DDBJ whole genome shotgun (WGS) entry which is preliminary data.</text>
</comment>
<proteinExistence type="predicted"/>
<evidence type="ECO:0000256" key="1">
    <source>
        <dbReference type="SAM" id="Phobius"/>
    </source>
</evidence>
<evidence type="ECO:0000313" key="3">
    <source>
        <dbReference type="Proteomes" id="UP001595444"/>
    </source>
</evidence>
<accession>A0ABV7D393</accession>
<dbReference type="Proteomes" id="UP001595444">
    <property type="component" value="Unassembled WGS sequence"/>
</dbReference>
<dbReference type="RefSeq" id="WP_194215079.1">
    <property type="nucleotide sequence ID" value="NZ_CP061205.1"/>
</dbReference>
<sequence>MQHTGTALLYGAGIFALMLAVLLYPHTPDKLMVVVRGYPVPADIYAVLADTDAQLIEKISDRRYIVQYSAAGDIRALYKNGAFLVLNALPKAGCNSAAPKPPASPFVRIQS</sequence>
<reference evidence="3" key="1">
    <citation type="journal article" date="2019" name="Int. J. Syst. Evol. Microbiol.">
        <title>The Global Catalogue of Microorganisms (GCM) 10K type strain sequencing project: providing services to taxonomists for standard genome sequencing and annotation.</title>
        <authorList>
            <consortium name="The Broad Institute Genomics Platform"/>
            <consortium name="The Broad Institute Genome Sequencing Center for Infectious Disease"/>
            <person name="Wu L."/>
            <person name="Ma J."/>
        </authorList>
    </citation>
    <scope>NUCLEOTIDE SEQUENCE [LARGE SCALE GENOMIC DNA]</scope>
    <source>
        <strain evidence="3">KCTC 62164</strain>
    </source>
</reference>
<name>A0ABV7D393_9PROT</name>
<keyword evidence="1" id="KW-1133">Transmembrane helix</keyword>
<organism evidence="2 3">
    <name type="scientific">Kordiimonas pumila</name>
    <dbReference type="NCBI Taxonomy" id="2161677"/>
    <lineage>
        <taxon>Bacteria</taxon>
        <taxon>Pseudomonadati</taxon>
        <taxon>Pseudomonadota</taxon>
        <taxon>Alphaproteobacteria</taxon>
        <taxon>Kordiimonadales</taxon>
        <taxon>Kordiimonadaceae</taxon>
        <taxon>Kordiimonas</taxon>
    </lineage>
</organism>
<keyword evidence="1" id="KW-0472">Membrane</keyword>
<keyword evidence="1" id="KW-0812">Transmembrane</keyword>
<protein>
    <submittedName>
        <fullName evidence="2">Uncharacterized protein</fullName>
    </submittedName>
</protein>
<dbReference type="EMBL" id="JBHRSL010000004">
    <property type="protein sequence ID" value="MFC3051602.1"/>
    <property type="molecule type" value="Genomic_DNA"/>
</dbReference>
<keyword evidence="3" id="KW-1185">Reference proteome</keyword>